<keyword evidence="3" id="KW-0732">Signal</keyword>
<reference evidence="5 7" key="2">
    <citation type="submission" date="2018-11" db="EMBL/GenBank/DDBJ databases">
        <authorList>
            <consortium name="Pathogen Informatics"/>
        </authorList>
    </citation>
    <scope>NUCLEOTIDE SEQUENCE [LARGE SCALE GENOMIC DNA]</scope>
</reference>
<feature type="chain" id="PRO_5033720999" evidence="3">
    <location>
        <begin position="17"/>
        <end position="236"/>
    </location>
</feature>
<name>A0A0N4UQ20_DRAME</name>
<dbReference type="Gene3D" id="1.10.10.1940">
    <property type="match status" value="1"/>
</dbReference>
<dbReference type="Pfam" id="PF01549">
    <property type="entry name" value="ShK"/>
    <property type="match status" value="1"/>
</dbReference>
<dbReference type="PROSITE" id="PS51670">
    <property type="entry name" value="SHKT"/>
    <property type="match status" value="1"/>
</dbReference>
<dbReference type="AlphaFoldDB" id="A0A0N4UQ20"/>
<keyword evidence="7" id="KW-1185">Reference proteome</keyword>
<feature type="compositionally biased region" description="Basic and acidic residues" evidence="2">
    <location>
        <begin position="71"/>
        <end position="84"/>
    </location>
</feature>
<evidence type="ECO:0000313" key="6">
    <source>
        <dbReference type="Proteomes" id="UP000038040"/>
    </source>
</evidence>
<dbReference type="EMBL" id="UYYG01000155">
    <property type="protein sequence ID" value="VDN53633.1"/>
    <property type="molecule type" value="Genomic_DNA"/>
</dbReference>
<dbReference type="SMART" id="SM00254">
    <property type="entry name" value="ShKT"/>
    <property type="match status" value="1"/>
</dbReference>
<comment type="caution">
    <text evidence="1">Lacks conserved residue(s) required for the propagation of feature annotation.</text>
</comment>
<feature type="compositionally biased region" description="Basic and acidic residues" evidence="2">
    <location>
        <begin position="105"/>
        <end position="131"/>
    </location>
</feature>
<proteinExistence type="predicted"/>
<feature type="signal peptide" evidence="3">
    <location>
        <begin position="1"/>
        <end position="16"/>
    </location>
</feature>
<organism evidence="6 8">
    <name type="scientific">Dracunculus medinensis</name>
    <name type="common">Guinea worm</name>
    <dbReference type="NCBI Taxonomy" id="318479"/>
    <lineage>
        <taxon>Eukaryota</taxon>
        <taxon>Metazoa</taxon>
        <taxon>Ecdysozoa</taxon>
        <taxon>Nematoda</taxon>
        <taxon>Chromadorea</taxon>
        <taxon>Rhabditida</taxon>
        <taxon>Spirurina</taxon>
        <taxon>Dracunculoidea</taxon>
        <taxon>Dracunculidae</taxon>
        <taxon>Dracunculus</taxon>
    </lineage>
</organism>
<accession>A0A0N4UQ20</accession>
<dbReference type="Proteomes" id="UP000038040">
    <property type="component" value="Unplaced"/>
</dbReference>
<evidence type="ECO:0000256" key="3">
    <source>
        <dbReference type="SAM" id="SignalP"/>
    </source>
</evidence>
<feature type="region of interest" description="Disordered" evidence="2">
    <location>
        <begin position="71"/>
        <end position="146"/>
    </location>
</feature>
<evidence type="ECO:0000256" key="1">
    <source>
        <dbReference type="PROSITE-ProRule" id="PRU01005"/>
    </source>
</evidence>
<dbReference type="InterPro" id="IPR003582">
    <property type="entry name" value="ShKT_dom"/>
</dbReference>
<dbReference type="WBParaSite" id="DME_0001008401-mRNA-1">
    <property type="protein sequence ID" value="DME_0001008401-mRNA-1"/>
    <property type="gene ID" value="DME_0001008401"/>
</dbReference>
<evidence type="ECO:0000259" key="4">
    <source>
        <dbReference type="PROSITE" id="PS51670"/>
    </source>
</evidence>
<evidence type="ECO:0000313" key="8">
    <source>
        <dbReference type="WBParaSite" id="DME_0001008401-mRNA-1"/>
    </source>
</evidence>
<evidence type="ECO:0000313" key="7">
    <source>
        <dbReference type="Proteomes" id="UP000274756"/>
    </source>
</evidence>
<gene>
    <name evidence="5" type="ORF">DME_LOCUS3606</name>
</gene>
<evidence type="ECO:0000256" key="2">
    <source>
        <dbReference type="SAM" id="MobiDB-lite"/>
    </source>
</evidence>
<protein>
    <submittedName>
        <fullName evidence="8">ShKT domain-containing protein</fullName>
    </submittedName>
</protein>
<feature type="domain" description="ShKT" evidence="4">
    <location>
        <begin position="199"/>
        <end position="234"/>
    </location>
</feature>
<sequence length="236" mass="26325">MLSVFIFISVTAIIAAHISVRDDEMIISILGNTKEAEDFKSTVPALGDADGTISVLGEDFEVGKANFDGVSKKAQNDDEKKTEIDEGDEEMNEKMTDEDTNLSLVDKEKEKEEKKPKVDEKEKPKKPPLKKESKKNRKKEKMPEDENPEICRYLQAKCSLPSVKKICKKTCACPELTNLLNLLAGQGSAQIHGGEQPICTDRRINCKDMVLLKGCGEPYAPYMKEYCPLSCGMCNR</sequence>
<dbReference type="Proteomes" id="UP000274756">
    <property type="component" value="Unassembled WGS sequence"/>
</dbReference>
<evidence type="ECO:0000313" key="5">
    <source>
        <dbReference type="EMBL" id="VDN53633.1"/>
    </source>
</evidence>
<reference evidence="8" key="1">
    <citation type="submission" date="2017-02" db="UniProtKB">
        <authorList>
            <consortium name="WormBaseParasite"/>
        </authorList>
    </citation>
    <scope>IDENTIFICATION</scope>
</reference>